<evidence type="ECO:0000256" key="4">
    <source>
        <dbReference type="ARBA" id="ARBA00007682"/>
    </source>
</evidence>
<evidence type="ECO:0000256" key="12">
    <source>
        <dbReference type="ARBA" id="ARBA00022741"/>
    </source>
</evidence>
<dbReference type="Pfam" id="PF05224">
    <property type="entry name" value="NDT80_PhoG"/>
    <property type="match status" value="1"/>
</dbReference>
<feature type="region of interest" description="Disordered" evidence="29">
    <location>
        <begin position="1394"/>
        <end position="1413"/>
    </location>
</feature>
<dbReference type="EMBL" id="JAATIS010005064">
    <property type="protein sequence ID" value="KAG2459926.1"/>
    <property type="molecule type" value="Genomic_DNA"/>
</dbReference>
<keyword evidence="7" id="KW-0963">Cytoplasm</keyword>
<feature type="domain" description="NDT80" evidence="31">
    <location>
        <begin position="795"/>
        <end position="876"/>
    </location>
</feature>
<keyword evidence="15" id="KW-0810">Translation regulation</keyword>
<evidence type="ECO:0000256" key="13">
    <source>
        <dbReference type="ARBA" id="ARBA00022840"/>
    </source>
</evidence>
<dbReference type="PROSITE" id="PS51688">
    <property type="entry name" value="ICA"/>
    <property type="match status" value="1"/>
</dbReference>
<feature type="compositionally biased region" description="Polar residues" evidence="29">
    <location>
        <begin position="1480"/>
        <end position="1492"/>
    </location>
</feature>
<keyword evidence="12" id="KW-0547">Nucleotide-binding</keyword>
<evidence type="ECO:0000256" key="5">
    <source>
        <dbReference type="ARBA" id="ARBA00008221"/>
    </source>
</evidence>
<evidence type="ECO:0000259" key="31">
    <source>
        <dbReference type="PROSITE" id="PS51517"/>
    </source>
</evidence>
<accession>A0A8X8BLI2</accession>
<evidence type="ECO:0000256" key="15">
    <source>
        <dbReference type="ARBA" id="ARBA00022845"/>
    </source>
</evidence>
<feature type="domain" description="NACHT" evidence="30">
    <location>
        <begin position="318"/>
        <end position="457"/>
    </location>
</feature>
<dbReference type="CDD" id="cd10144">
    <property type="entry name" value="Peptidase_S74_CIMCD"/>
    <property type="match status" value="1"/>
</dbReference>
<evidence type="ECO:0000256" key="9">
    <source>
        <dbReference type="ARBA" id="ARBA00022553"/>
    </source>
</evidence>
<feature type="domain" description="Peptidase S74" evidence="32">
    <location>
        <begin position="922"/>
        <end position="1030"/>
    </location>
</feature>
<feature type="non-terminal residue" evidence="33">
    <location>
        <position position="1"/>
    </location>
</feature>
<keyword evidence="24" id="KW-0539">Nucleus</keyword>
<evidence type="ECO:0000256" key="25">
    <source>
        <dbReference type="ARBA" id="ARBA00064045"/>
    </source>
</evidence>
<dbReference type="InterPro" id="IPR007282">
    <property type="entry name" value="NOT2/3/5_C"/>
</dbReference>
<feature type="region of interest" description="Disordered" evidence="29">
    <location>
        <begin position="1435"/>
        <end position="1501"/>
    </location>
</feature>
<comment type="similarity">
    <text evidence="4">Belongs to the CNOT2/3/5 family.</text>
</comment>
<dbReference type="InterPro" id="IPR038635">
    <property type="entry name" value="CCR4-NOT_su2/3/5_C_sf"/>
</dbReference>
<dbReference type="InterPro" id="IPR008967">
    <property type="entry name" value="p53-like_TF_DNA-bd_sf"/>
</dbReference>
<dbReference type="GO" id="GO:0016020">
    <property type="term" value="C:membrane"/>
    <property type="evidence" value="ECO:0007669"/>
    <property type="project" value="UniProtKB-SubCell"/>
</dbReference>
<dbReference type="FunFam" id="2.30.30.1020:FF:000001">
    <property type="entry name" value="Putative CCR4-NOT transcription complex subunit 2"/>
    <property type="match status" value="1"/>
</dbReference>
<feature type="compositionally biased region" description="Low complexity" evidence="29">
    <location>
        <begin position="1448"/>
        <end position="1471"/>
    </location>
</feature>
<keyword evidence="18 28" id="KW-0238">DNA-binding</keyword>
<organism evidence="33 34">
    <name type="scientific">Polypterus senegalus</name>
    <name type="common">Senegal bichir</name>
    <dbReference type="NCBI Taxonomy" id="55291"/>
    <lineage>
        <taxon>Eukaryota</taxon>
        <taxon>Metazoa</taxon>
        <taxon>Chordata</taxon>
        <taxon>Craniata</taxon>
        <taxon>Vertebrata</taxon>
        <taxon>Euteleostomi</taxon>
        <taxon>Actinopterygii</taxon>
        <taxon>Polypteriformes</taxon>
        <taxon>Polypteridae</taxon>
        <taxon>Polypterus</taxon>
    </lineage>
</organism>
<keyword evidence="14" id="KW-0832">Ubl conjugation</keyword>
<dbReference type="PANTHER" id="PTHR45690:SF19">
    <property type="entry name" value="NACHT, LRR AND PYD DOMAINS-CONTAINING PROTEIN 3"/>
    <property type="match status" value="1"/>
</dbReference>
<evidence type="ECO:0000256" key="8">
    <source>
        <dbReference type="ARBA" id="ARBA00022491"/>
    </source>
</evidence>
<dbReference type="Pfam" id="PF04153">
    <property type="entry name" value="NOT2_3_5_C"/>
    <property type="match status" value="1"/>
</dbReference>
<keyword evidence="11" id="KW-0677">Repeat</keyword>
<evidence type="ECO:0000256" key="6">
    <source>
        <dbReference type="ARBA" id="ARBA00022473"/>
    </source>
</evidence>
<dbReference type="GO" id="GO:0016540">
    <property type="term" value="P:protein autoprocessing"/>
    <property type="evidence" value="ECO:0007669"/>
    <property type="project" value="InterPro"/>
</dbReference>
<evidence type="ECO:0000256" key="7">
    <source>
        <dbReference type="ARBA" id="ARBA00022490"/>
    </source>
</evidence>
<dbReference type="GO" id="GO:0003677">
    <property type="term" value="F:DNA binding"/>
    <property type="evidence" value="ECO:0007669"/>
    <property type="project" value="UniProtKB-KW"/>
</dbReference>
<evidence type="ECO:0000256" key="28">
    <source>
        <dbReference type="PROSITE-ProRule" id="PRU00850"/>
    </source>
</evidence>
<evidence type="ECO:0000256" key="29">
    <source>
        <dbReference type="SAM" id="MobiDB-lite"/>
    </source>
</evidence>
<dbReference type="InterPro" id="IPR041075">
    <property type="entry name" value="NOD1/2_WH"/>
</dbReference>
<keyword evidence="16" id="KW-1133">Transmembrane helix</keyword>
<evidence type="ECO:0000256" key="14">
    <source>
        <dbReference type="ARBA" id="ARBA00022843"/>
    </source>
</evidence>
<reference evidence="33 34" key="1">
    <citation type="journal article" date="2021" name="Cell">
        <title>Tracing the genetic footprints of vertebrate landing in non-teleost ray-finned fishes.</title>
        <authorList>
            <person name="Bi X."/>
            <person name="Wang K."/>
            <person name="Yang L."/>
            <person name="Pan H."/>
            <person name="Jiang H."/>
            <person name="Wei Q."/>
            <person name="Fang M."/>
            <person name="Yu H."/>
            <person name="Zhu C."/>
            <person name="Cai Y."/>
            <person name="He Y."/>
            <person name="Gan X."/>
            <person name="Zeng H."/>
            <person name="Yu D."/>
            <person name="Zhu Y."/>
            <person name="Jiang H."/>
            <person name="Qiu Q."/>
            <person name="Yang H."/>
            <person name="Zhang Y.E."/>
            <person name="Wang W."/>
            <person name="Zhu M."/>
            <person name="He S."/>
            <person name="Zhang G."/>
        </authorList>
    </citation>
    <scope>NUCLEOTIDE SEQUENCE [LARGE SCALE GENOMIC DNA]</scope>
    <source>
        <strain evidence="33">Bchr_013</strain>
    </source>
</reference>
<dbReference type="Pfam" id="PF05729">
    <property type="entry name" value="NACHT"/>
    <property type="match status" value="1"/>
</dbReference>
<dbReference type="PROSITE" id="PS50837">
    <property type="entry name" value="NACHT"/>
    <property type="match status" value="1"/>
</dbReference>
<name>A0A8X8BLI2_POLSE</name>
<evidence type="ECO:0000256" key="27">
    <source>
        <dbReference type="ARBA" id="ARBA00083550"/>
    </source>
</evidence>
<evidence type="ECO:0000256" key="19">
    <source>
        <dbReference type="ARBA" id="ARBA00023136"/>
    </source>
</evidence>
<evidence type="ECO:0000259" key="32">
    <source>
        <dbReference type="PROSITE" id="PS51688"/>
    </source>
</evidence>
<comment type="subcellular location">
    <subcellularLocation>
        <location evidence="1">Inflammasome</location>
    </subcellularLocation>
    <subcellularLocation>
        <location evidence="3">Membrane</location>
        <topology evidence="3">Single-pass membrane protein</topology>
    </subcellularLocation>
    <subcellularLocation>
        <location evidence="2">Nucleus</location>
    </subcellularLocation>
</comment>
<dbReference type="GO" id="GO:0006954">
    <property type="term" value="P:inflammatory response"/>
    <property type="evidence" value="ECO:0007669"/>
    <property type="project" value="UniProtKB-KW"/>
</dbReference>
<evidence type="ECO:0000256" key="3">
    <source>
        <dbReference type="ARBA" id="ARBA00004167"/>
    </source>
</evidence>
<dbReference type="GO" id="GO:0031047">
    <property type="term" value="P:regulatory ncRNA-mediated gene silencing"/>
    <property type="evidence" value="ECO:0007669"/>
    <property type="project" value="UniProtKB-KW"/>
</dbReference>
<keyword evidence="34" id="KW-1185">Reference proteome</keyword>
<keyword evidence="8" id="KW-0678">Repressor</keyword>
<dbReference type="Gene3D" id="2.30.30.1020">
    <property type="entry name" value="CCR4-NOT complex subunit 2/3/5, C-terminal domain"/>
    <property type="match status" value="1"/>
</dbReference>
<dbReference type="InterPro" id="IPR024061">
    <property type="entry name" value="NDT80_DNA-bd_dom"/>
</dbReference>
<dbReference type="PANTHER" id="PTHR45690">
    <property type="entry name" value="NACHT, LRR AND PYD DOMAINS-CONTAINING PROTEIN 12"/>
    <property type="match status" value="1"/>
</dbReference>
<evidence type="ECO:0000256" key="18">
    <source>
        <dbReference type="ARBA" id="ARBA00023125"/>
    </source>
</evidence>
<keyword evidence="13" id="KW-0067">ATP-binding</keyword>
<dbReference type="InterPro" id="IPR030392">
    <property type="entry name" value="S74_ICA"/>
</dbReference>
<gene>
    <name evidence="33" type="primary">Cnot2</name>
    <name evidence="33" type="ORF">GTO96_0021884</name>
</gene>
<feature type="DNA-binding region" description="NDT80" evidence="28">
    <location>
        <begin position="795"/>
        <end position="876"/>
    </location>
</feature>
<dbReference type="GO" id="GO:0005634">
    <property type="term" value="C:nucleus"/>
    <property type="evidence" value="ECO:0007669"/>
    <property type="project" value="UniProtKB-SubCell"/>
</dbReference>
<dbReference type="InterPro" id="IPR026932">
    <property type="entry name" value="MYRF_ICA"/>
</dbReference>
<dbReference type="SUPFAM" id="SSF52540">
    <property type="entry name" value="P-loop containing nucleoside triphosphate hydrolases"/>
    <property type="match status" value="1"/>
</dbReference>
<dbReference type="FunFam" id="2.60.40.1390:FF:000001">
    <property type="entry name" value="Myelin gene regulatory factor"/>
    <property type="match status" value="1"/>
</dbReference>
<keyword evidence="9" id="KW-0597">Phosphoprotein</keyword>
<dbReference type="InterPro" id="IPR032675">
    <property type="entry name" value="LRR_dom_sf"/>
</dbReference>
<comment type="similarity">
    <text evidence="5">Belongs to the MRF family.</text>
</comment>
<keyword evidence="6" id="KW-0217">Developmental protein</keyword>
<feature type="non-terminal residue" evidence="33">
    <location>
        <position position="1794"/>
    </location>
</feature>
<evidence type="ECO:0000256" key="23">
    <source>
        <dbReference type="ARBA" id="ARBA00023233"/>
    </source>
</evidence>
<dbReference type="InterPro" id="IPR050637">
    <property type="entry name" value="NLRP_innate_immun_reg"/>
</dbReference>
<dbReference type="Pfam" id="PF13887">
    <property type="entry name" value="MYRF_ICA"/>
    <property type="match status" value="1"/>
</dbReference>
<dbReference type="SUPFAM" id="SSF52047">
    <property type="entry name" value="RNI-like"/>
    <property type="match status" value="2"/>
</dbReference>
<evidence type="ECO:0000313" key="34">
    <source>
        <dbReference type="Proteomes" id="UP000886611"/>
    </source>
</evidence>
<evidence type="ECO:0000313" key="33">
    <source>
        <dbReference type="EMBL" id="KAG2459926.1"/>
    </source>
</evidence>
<comment type="caution">
    <text evidence="33">The sequence shown here is derived from an EMBL/GenBank/DDBJ whole genome shotgun (WGS) entry which is preliminary data.</text>
</comment>
<dbReference type="GO" id="GO:0003700">
    <property type="term" value="F:DNA-binding transcription factor activity"/>
    <property type="evidence" value="ECO:0007669"/>
    <property type="project" value="UniProtKB-UniRule"/>
</dbReference>
<dbReference type="GO" id="GO:0005829">
    <property type="term" value="C:cytosol"/>
    <property type="evidence" value="ECO:0007669"/>
    <property type="project" value="UniProtKB-SubCell"/>
</dbReference>
<sequence>MDFSESTVSPLDCAVLGSVISCCGELQELILSQSHLTAEGIRRLLPGLIFCEQASLFSCSLTSRCCEVLSSALSAEQSRLTSLDLGCNNLKDAGMCLLCEGLRSANCKLETLGLMSTGLTSKCCEALSLALSVEHSQLMELFLEDNNLGDSGVHLLCEGLKSPNCKVEMLSLRSCGLTSECCIYLSSALSVGHSSLIELELTNNKLEDSGVHLLCEGIKNRNDLYEIHKERVSESTRNLEHQPSSVDPQSRAADFETQYTELMVINQYRRTYNETHHELLKTGRTHAELIQERTKEKCERVWTEQLFRRSPGSESPPHIVVVSGVAGIGKTTMIQKIMFDWARGTQYQSFKFVFLFKFRELNLLDNADEPQMPLLRLIARHYKYLNDKRLKQILSNPGSLLFIFDGLDEYKHKLDFTQRQICSNPDGYFPVHILISSLVCQTLLKGCSILITSRPTALESLDMDRVDRFAEILGFFPEQRLMYFKKFFDNADLGSEAFQYVEENTILYTMCFNPSFCWIICSVLKSHFMTPEEERGVAPRTVTELFVMFLHNILTNHRRESEDQRGILVKLGKMAYYGVANKTYVFYDKFEMSAFGLRPDLTCSFLSGFLKEILQSESTLEYTTYTFFHLTLQEFIGACYFYLDPSGDIEDLLLQLDSCKDGRFEIFTHFLVGLARYCVFKTLGEILGDFQRKTAVRILEWLKQKAEQALLGNDKSEALRVCQWLSETQNKKLIRDAIGKDLKMDFSNTTLTHMDCAVLGSVIRCCGELQELNLSKSNLTPESIGKLAPCLTCCRCVKVNLPGDKITKVTLGRLHFSETTANNMRKKGKPNPDQRYFMLVVGLYAAHQDHKLLVTAHMSEKIIVRASNPGQFENDSDTLWHRGQTPDSVICHSRVGINTETPDEALVVCGNVKVMGTVMHPSDLRAKHNIQEVDTTDQLRRIAQMRIVEYDYKPEFASKMGIDQTHETGVIAQEVMELLPSAVKDVGEVTCTGGERIGNFLMVDKEKIFMENVGAVKQLCKLTDNLETRIQELEIWNKHLAKLKRFGSMKSSISEKIPSRKVSKGCPMPAPPQPTLIRAVKEKFKHCSQHKLFKATIITLVAIMAFCVITISALYMLSLVEDESTELGKLTTPDTLTTPASALPTGKTSTVTPEPWPPDISFCNIPPCEVAFCCNGSSSPFRRARKAVRSDSQWTGKNTTLESILIDESQQIIDFQYCMKHQCRAGNYTFVIPISKYIPPKTKVTLVMNSSEALIIYLCNYKGEQLCPGEQPRQTWEESPFYSLVTNSMFGASRKKFVEGVDSDYHDDSMYYSQSSIFRPEKERIAHKSKGMMRAADLCSHCIASCRKYMSGFGMSRNQGFGINSSLSSNIFNGTDGSENVTGLDLSDFPALADRSRREGSGNPTPLLNPLAGRAPYVGMVTKPASEQSQDFSIHNEDFPALPGSNYKDPTSSNDDSKSSLSSSNKNTSSTDGPKFPGDKSSTAQNNNQQKKGIQVLPDGRVTNIPSGMVTDQFGMIGLLTFIRAAETDPGMVHLALGSDLTTLGLNLNSPENLYPKFASPWASAPCRPQDIDFHVPSEYLTNIHIRDKLAAIKLSRYGEDLLFYLYYMNGGDLLQLLAAVELFNRDWRYHKEERVWITRAPGMEPTMKTNSYERGTYYFFDCLNWRKVAKESKHYAHLNLFLGVRAADGTVLTDDTAVVTRWAGYFKQLFKVDPPARTLDISGSTVLEADSPINSEPHSFTEIAKVVNHLRGEKAAGICGIRGELLQAGGKAVVLALQAIFASIWETGIIPAD</sequence>
<dbReference type="GO" id="GO:2000036">
    <property type="term" value="P:regulation of stem cell population maintenance"/>
    <property type="evidence" value="ECO:0007669"/>
    <property type="project" value="UniProtKB-ARBA"/>
</dbReference>
<protein>
    <recommendedName>
        <fullName evidence="26">CCR4-NOT transcription complex subunit 2</fullName>
    </recommendedName>
    <alternativeName>
        <fullName evidence="27">CCR4-associated factor 2</fullName>
    </alternativeName>
</protein>
<evidence type="ECO:0000256" key="26">
    <source>
        <dbReference type="ARBA" id="ARBA00071434"/>
    </source>
</evidence>
<evidence type="ECO:0000256" key="24">
    <source>
        <dbReference type="ARBA" id="ARBA00023242"/>
    </source>
</evidence>
<keyword evidence="22" id="KW-0395">Inflammatory response</keyword>
<evidence type="ECO:0000256" key="10">
    <source>
        <dbReference type="ARBA" id="ARBA00022692"/>
    </source>
</evidence>
<dbReference type="Pfam" id="PF13888">
    <property type="entry name" value="MRF_C2"/>
    <property type="match status" value="1"/>
</dbReference>
<evidence type="ECO:0000256" key="2">
    <source>
        <dbReference type="ARBA" id="ARBA00004123"/>
    </source>
</evidence>
<evidence type="ECO:0000256" key="1">
    <source>
        <dbReference type="ARBA" id="ARBA00004110"/>
    </source>
</evidence>
<comment type="subunit">
    <text evidence="25">Component of the CCR4-NOT complex; distinct complexes seem to exist that differ in the participation of probably mutually exclusive catalytic subunits. In the complex interacts directly with CNOT3. Interacts with NCOR1, NCOR2. HDAC3 and GPS2.</text>
</comment>
<dbReference type="InterPro" id="IPR007111">
    <property type="entry name" value="NACHT_NTPase"/>
</dbReference>
<keyword evidence="19" id="KW-0472">Membrane</keyword>
<dbReference type="Pfam" id="PF17776">
    <property type="entry name" value="NLRC4_HD2"/>
    <property type="match status" value="1"/>
</dbReference>
<evidence type="ECO:0000256" key="17">
    <source>
        <dbReference type="ARBA" id="ARBA00023015"/>
    </source>
</evidence>
<proteinExistence type="inferred from homology"/>
<dbReference type="GO" id="GO:0006417">
    <property type="term" value="P:regulation of translation"/>
    <property type="evidence" value="ECO:0007669"/>
    <property type="project" value="UniProtKB-KW"/>
</dbReference>
<dbReference type="Proteomes" id="UP000886611">
    <property type="component" value="Unassembled WGS sequence"/>
</dbReference>
<keyword evidence="23" id="KW-1271">Inflammasome</keyword>
<keyword evidence="17" id="KW-0805">Transcription regulation</keyword>
<evidence type="ECO:0000256" key="21">
    <source>
        <dbReference type="ARBA" id="ARBA00023163"/>
    </source>
</evidence>
<dbReference type="InterPro" id="IPR027417">
    <property type="entry name" value="P-loop_NTPase"/>
</dbReference>
<dbReference type="GO" id="GO:0005524">
    <property type="term" value="F:ATP binding"/>
    <property type="evidence" value="ECO:0007669"/>
    <property type="project" value="UniProtKB-KW"/>
</dbReference>
<dbReference type="Gene3D" id="3.40.50.300">
    <property type="entry name" value="P-loop containing nucleotide triphosphate hydrolases"/>
    <property type="match status" value="1"/>
</dbReference>
<evidence type="ECO:0000256" key="22">
    <source>
        <dbReference type="ARBA" id="ARBA00023198"/>
    </source>
</evidence>
<evidence type="ECO:0000256" key="20">
    <source>
        <dbReference type="ARBA" id="ARBA00023158"/>
    </source>
</evidence>
<dbReference type="Pfam" id="PF13884">
    <property type="entry name" value="Peptidase_S74"/>
    <property type="match status" value="1"/>
</dbReference>
<dbReference type="SUPFAM" id="SSF49417">
    <property type="entry name" value="p53-like transcription factors"/>
    <property type="match status" value="1"/>
</dbReference>
<dbReference type="InterPro" id="IPR041267">
    <property type="entry name" value="NLRP_HD2"/>
</dbReference>
<keyword evidence="20" id="KW-0943">RNA-mediated gene silencing</keyword>
<dbReference type="InterPro" id="IPR025719">
    <property type="entry name" value="MYRF_C2"/>
</dbReference>
<keyword evidence="10" id="KW-0812">Transmembrane</keyword>
<dbReference type="SMART" id="SM00368">
    <property type="entry name" value="LRR_RI"/>
    <property type="match status" value="7"/>
</dbReference>
<dbReference type="Gene3D" id="3.80.10.10">
    <property type="entry name" value="Ribonuclease Inhibitor"/>
    <property type="match status" value="2"/>
</dbReference>
<evidence type="ECO:0000259" key="30">
    <source>
        <dbReference type="PROSITE" id="PS50837"/>
    </source>
</evidence>
<evidence type="ECO:0000256" key="16">
    <source>
        <dbReference type="ARBA" id="ARBA00022989"/>
    </source>
</evidence>
<keyword evidence="21" id="KW-0804">Transcription</keyword>
<dbReference type="Pfam" id="PF17779">
    <property type="entry name" value="WHD_NOD2"/>
    <property type="match status" value="1"/>
</dbReference>
<dbReference type="GO" id="GO:0045087">
    <property type="term" value="P:innate immune response"/>
    <property type="evidence" value="ECO:0007669"/>
    <property type="project" value="UniProtKB-KW"/>
</dbReference>
<evidence type="ECO:0000256" key="11">
    <source>
        <dbReference type="ARBA" id="ARBA00022737"/>
    </source>
</evidence>
<dbReference type="PROSITE" id="PS51517">
    <property type="entry name" value="NDT80"/>
    <property type="match status" value="1"/>
</dbReference>